<evidence type="ECO:0000313" key="5">
    <source>
        <dbReference type="Proteomes" id="UP001261624"/>
    </source>
</evidence>
<reference evidence="4 5" key="1">
    <citation type="submission" date="2023-09" db="EMBL/GenBank/DDBJ databases">
        <authorList>
            <person name="Rey-Velasco X."/>
        </authorList>
    </citation>
    <scope>NUCLEOTIDE SEQUENCE [LARGE SCALE GENOMIC DNA]</scope>
    <source>
        <strain evidence="4 5">F188</strain>
    </source>
</reference>
<dbReference type="Proteomes" id="UP001261624">
    <property type="component" value="Unassembled WGS sequence"/>
</dbReference>
<name>A0ABU3E788_9FLAO</name>
<dbReference type="EMBL" id="JAVRHM010000037">
    <property type="protein sequence ID" value="MDT0691848.1"/>
    <property type="molecule type" value="Genomic_DNA"/>
</dbReference>
<dbReference type="RefSeq" id="WP_311687576.1">
    <property type="nucleotide sequence ID" value="NZ_JAVRHM010000037.1"/>
</dbReference>
<evidence type="ECO:0000256" key="2">
    <source>
        <dbReference type="ARBA" id="ARBA00023002"/>
    </source>
</evidence>
<dbReference type="PRINTS" id="PR00081">
    <property type="entry name" value="GDHRDH"/>
</dbReference>
<evidence type="ECO:0000256" key="3">
    <source>
        <dbReference type="RuleBase" id="RU000363"/>
    </source>
</evidence>
<dbReference type="Pfam" id="PF00106">
    <property type="entry name" value="adh_short"/>
    <property type="match status" value="1"/>
</dbReference>
<dbReference type="SUPFAM" id="SSF51735">
    <property type="entry name" value="NAD(P)-binding Rossmann-fold domains"/>
    <property type="match status" value="1"/>
</dbReference>
<dbReference type="Gene3D" id="3.40.50.720">
    <property type="entry name" value="NAD(P)-binding Rossmann-like Domain"/>
    <property type="match status" value="1"/>
</dbReference>
<sequence>MNKVALITGASAGIGKATAILLAEKGYNVYGVARRLDRMNDLKELGIKPLALDLTKNESMITAVDQIFNEAGRIDVLVNNAGFGSYGAIEDVSMDDARYQLEVNVMGGMRLTQLVLPKMRGHGQGKIINISSVGGKVALPMGGWYHASKFALEALSDCMRMEVKPFGIDVIVVEPGATKSEWANIAFDSLMKVSGDNHYKDLAGKVYNTFEKVAKNVSAPENIAQLILKAIESTSPKARYVGGKWDAKLLLTLKRILSDNMMDKLIMGQAK</sequence>
<dbReference type="InterPro" id="IPR036291">
    <property type="entry name" value="NAD(P)-bd_dom_sf"/>
</dbReference>
<keyword evidence="5" id="KW-1185">Reference proteome</keyword>
<accession>A0ABU3E788</accession>
<dbReference type="PANTHER" id="PTHR44169:SF6">
    <property type="entry name" value="NADPH-DEPENDENT 1-ACYLDIHYDROXYACETONE PHOSPHATE REDUCTASE"/>
    <property type="match status" value="1"/>
</dbReference>
<dbReference type="NCBIfam" id="NF004826">
    <property type="entry name" value="PRK06182.1"/>
    <property type="match status" value="1"/>
</dbReference>
<comment type="similarity">
    <text evidence="1 3">Belongs to the short-chain dehydrogenases/reductases (SDR) family.</text>
</comment>
<dbReference type="InterPro" id="IPR002347">
    <property type="entry name" value="SDR_fam"/>
</dbReference>
<keyword evidence="2" id="KW-0560">Oxidoreductase</keyword>
<organism evidence="4 5">
    <name type="scientific">Autumnicola patrickiae</name>
    <dbReference type="NCBI Taxonomy" id="3075591"/>
    <lineage>
        <taxon>Bacteria</taxon>
        <taxon>Pseudomonadati</taxon>
        <taxon>Bacteroidota</taxon>
        <taxon>Flavobacteriia</taxon>
        <taxon>Flavobacteriales</taxon>
        <taxon>Flavobacteriaceae</taxon>
        <taxon>Autumnicola</taxon>
    </lineage>
</organism>
<evidence type="ECO:0000313" key="4">
    <source>
        <dbReference type="EMBL" id="MDT0691848.1"/>
    </source>
</evidence>
<proteinExistence type="inferred from homology"/>
<evidence type="ECO:0000256" key="1">
    <source>
        <dbReference type="ARBA" id="ARBA00006484"/>
    </source>
</evidence>
<protein>
    <submittedName>
        <fullName evidence="4">Oxidoreductase</fullName>
    </submittedName>
</protein>
<gene>
    <name evidence="4" type="ORF">RM549_18795</name>
</gene>
<dbReference type="PANTHER" id="PTHR44169">
    <property type="entry name" value="NADPH-DEPENDENT 1-ACYLDIHYDROXYACETONE PHOSPHATE REDUCTASE"/>
    <property type="match status" value="1"/>
</dbReference>
<dbReference type="PRINTS" id="PR00080">
    <property type="entry name" value="SDRFAMILY"/>
</dbReference>
<dbReference type="CDD" id="cd05374">
    <property type="entry name" value="17beta-HSD-like_SDR_c"/>
    <property type="match status" value="1"/>
</dbReference>
<comment type="caution">
    <text evidence="4">The sequence shown here is derived from an EMBL/GenBank/DDBJ whole genome shotgun (WGS) entry which is preliminary data.</text>
</comment>